<gene>
    <name evidence="2" type="ORF">OE88DRAFT_1290201</name>
</gene>
<evidence type="ECO:0000256" key="1">
    <source>
        <dbReference type="SAM" id="MobiDB-lite"/>
    </source>
</evidence>
<dbReference type="OrthoDB" id="2679825at2759"/>
<name>A0A5C3NBM8_9AGAM</name>
<dbReference type="Proteomes" id="UP000305948">
    <property type="component" value="Unassembled WGS sequence"/>
</dbReference>
<dbReference type="EMBL" id="ML213507">
    <property type="protein sequence ID" value="TFK53846.1"/>
    <property type="molecule type" value="Genomic_DNA"/>
</dbReference>
<feature type="region of interest" description="Disordered" evidence="1">
    <location>
        <begin position="1"/>
        <end position="20"/>
    </location>
</feature>
<sequence>MSATFLMTASNQPLSVHPTSSQRNKSRLYILFSLSSSSLSPSLVIAPKKPDPRKVQTWRFGLKHHGSFEGRQVVNYDQRMVAAVSVSKLDPEVTSMGLSMLFSREVPVRGGAREWVCDAINMLVEKDIIPPLPLSAHSIFEKGSRFAESVQASEKSGEESSVPTCDVEGTRIRSEISRV</sequence>
<proteinExistence type="predicted"/>
<feature type="compositionally biased region" description="Polar residues" evidence="1">
    <location>
        <begin position="150"/>
        <end position="163"/>
    </location>
</feature>
<keyword evidence="3" id="KW-1185">Reference proteome</keyword>
<accession>A0A5C3NBM8</accession>
<reference evidence="2 3" key="1">
    <citation type="journal article" date="2019" name="Nat. Ecol. Evol.">
        <title>Megaphylogeny resolves global patterns of mushroom evolution.</title>
        <authorList>
            <person name="Varga T."/>
            <person name="Krizsan K."/>
            <person name="Foldi C."/>
            <person name="Dima B."/>
            <person name="Sanchez-Garcia M."/>
            <person name="Sanchez-Ramirez S."/>
            <person name="Szollosi G.J."/>
            <person name="Szarkandi J.G."/>
            <person name="Papp V."/>
            <person name="Albert L."/>
            <person name="Andreopoulos W."/>
            <person name="Angelini C."/>
            <person name="Antonin V."/>
            <person name="Barry K.W."/>
            <person name="Bougher N.L."/>
            <person name="Buchanan P."/>
            <person name="Buyck B."/>
            <person name="Bense V."/>
            <person name="Catcheside P."/>
            <person name="Chovatia M."/>
            <person name="Cooper J."/>
            <person name="Damon W."/>
            <person name="Desjardin D."/>
            <person name="Finy P."/>
            <person name="Geml J."/>
            <person name="Haridas S."/>
            <person name="Hughes K."/>
            <person name="Justo A."/>
            <person name="Karasinski D."/>
            <person name="Kautmanova I."/>
            <person name="Kiss B."/>
            <person name="Kocsube S."/>
            <person name="Kotiranta H."/>
            <person name="LaButti K.M."/>
            <person name="Lechner B.E."/>
            <person name="Liimatainen K."/>
            <person name="Lipzen A."/>
            <person name="Lukacs Z."/>
            <person name="Mihaltcheva S."/>
            <person name="Morgado L.N."/>
            <person name="Niskanen T."/>
            <person name="Noordeloos M.E."/>
            <person name="Ohm R.A."/>
            <person name="Ortiz-Santana B."/>
            <person name="Ovrebo C."/>
            <person name="Racz N."/>
            <person name="Riley R."/>
            <person name="Savchenko A."/>
            <person name="Shiryaev A."/>
            <person name="Soop K."/>
            <person name="Spirin V."/>
            <person name="Szebenyi C."/>
            <person name="Tomsovsky M."/>
            <person name="Tulloss R.E."/>
            <person name="Uehling J."/>
            <person name="Grigoriev I.V."/>
            <person name="Vagvolgyi C."/>
            <person name="Papp T."/>
            <person name="Martin F.M."/>
            <person name="Miettinen O."/>
            <person name="Hibbett D.S."/>
            <person name="Nagy L.G."/>
        </authorList>
    </citation>
    <scope>NUCLEOTIDE SEQUENCE [LARGE SCALE GENOMIC DNA]</scope>
    <source>
        <strain evidence="2 3">OMC1185</strain>
    </source>
</reference>
<protein>
    <submittedName>
        <fullName evidence="2">Uncharacterized protein</fullName>
    </submittedName>
</protein>
<evidence type="ECO:0000313" key="2">
    <source>
        <dbReference type="EMBL" id="TFK53846.1"/>
    </source>
</evidence>
<dbReference type="AlphaFoldDB" id="A0A5C3NBM8"/>
<organism evidence="2 3">
    <name type="scientific">Heliocybe sulcata</name>
    <dbReference type="NCBI Taxonomy" id="5364"/>
    <lineage>
        <taxon>Eukaryota</taxon>
        <taxon>Fungi</taxon>
        <taxon>Dikarya</taxon>
        <taxon>Basidiomycota</taxon>
        <taxon>Agaricomycotina</taxon>
        <taxon>Agaricomycetes</taxon>
        <taxon>Gloeophyllales</taxon>
        <taxon>Gloeophyllaceae</taxon>
        <taxon>Heliocybe</taxon>
    </lineage>
</organism>
<feature type="compositionally biased region" description="Basic and acidic residues" evidence="1">
    <location>
        <begin position="168"/>
        <end position="179"/>
    </location>
</feature>
<evidence type="ECO:0000313" key="3">
    <source>
        <dbReference type="Proteomes" id="UP000305948"/>
    </source>
</evidence>
<feature type="region of interest" description="Disordered" evidence="1">
    <location>
        <begin position="150"/>
        <end position="179"/>
    </location>
</feature>